<proteinExistence type="inferred from homology"/>
<dbReference type="PANTHER" id="PTHR33463:SF203">
    <property type="entry name" value="AAA+ ATPASE DOMAIN-CONTAINING PROTEIN"/>
    <property type="match status" value="1"/>
</dbReference>
<dbReference type="SUPFAM" id="SSF52058">
    <property type="entry name" value="L domain-like"/>
    <property type="match status" value="1"/>
</dbReference>
<feature type="domain" description="AAA+ ATPase" evidence="3">
    <location>
        <begin position="34"/>
        <end position="147"/>
    </location>
</feature>
<reference evidence="4" key="1">
    <citation type="submission" date="2014-07" db="EMBL/GenBank/DDBJ databases">
        <title>Identification of a novel salt tolerance gene in wild soybean by whole-genome sequencing.</title>
        <authorList>
            <person name="Lam H.-M."/>
            <person name="Qi X."/>
            <person name="Li M.-W."/>
            <person name="Liu X."/>
            <person name="Xie M."/>
            <person name="Ni M."/>
            <person name="Xu X."/>
        </authorList>
    </citation>
    <scope>NUCLEOTIDE SEQUENCE [LARGE SCALE GENOMIC DNA]</scope>
    <source>
        <tissue evidence="4">Root</tissue>
    </source>
</reference>
<evidence type="ECO:0000259" key="3">
    <source>
        <dbReference type="SMART" id="SM00382"/>
    </source>
</evidence>
<dbReference type="InterPro" id="IPR002182">
    <property type="entry name" value="NB-ARC"/>
</dbReference>
<dbReference type="InterPro" id="IPR032675">
    <property type="entry name" value="LRR_dom_sf"/>
</dbReference>
<evidence type="ECO:0000256" key="1">
    <source>
        <dbReference type="ARBA" id="ARBA00008894"/>
    </source>
</evidence>
<dbReference type="PANTHER" id="PTHR33463">
    <property type="entry name" value="NB-ARC DOMAIN-CONTAINING PROTEIN-RELATED"/>
    <property type="match status" value="1"/>
</dbReference>
<comment type="similarity">
    <text evidence="1">Belongs to the disease resistance NB-LRR family.</text>
</comment>
<gene>
    <name evidence="4" type="ORF">glysoja_045963</name>
</gene>
<evidence type="ECO:0000256" key="2">
    <source>
        <dbReference type="ARBA" id="ARBA00022821"/>
    </source>
</evidence>
<dbReference type="Proteomes" id="UP000053555">
    <property type="component" value="Unassembled WGS sequence"/>
</dbReference>
<dbReference type="InterPro" id="IPR003593">
    <property type="entry name" value="AAA+_ATPase"/>
</dbReference>
<dbReference type="InterPro" id="IPR027417">
    <property type="entry name" value="P-loop_NTPase"/>
</dbReference>
<protein>
    <submittedName>
        <fullName evidence="4">Putative disease resistance protein</fullName>
    </submittedName>
</protein>
<dbReference type="Pfam" id="PF00931">
    <property type="entry name" value="NB-ARC"/>
    <property type="match status" value="1"/>
</dbReference>
<dbReference type="SUPFAM" id="SSF52540">
    <property type="entry name" value="P-loop containing nucleoside triphosphate hydrolases"/>
    <property type="match status" value="1"/>
</dbReference>
<keyword evidence="2" id="KW-0611">Plant defense</keyword>
<dbReference type="SMART" id="SM00382">
    <property type="entry name" value="AAA"/>
    <property type="match status" value="1"/>
</dbReference>
<evidence type="ECO:0000313" key="4">
    <source>
        <dbReference type="EMBL" id="KHN01968.1"/>
    </source>
</evidence>
<organism evidence="4">
    <name type="scientific">Glycine soja</name>
    <name type="common">Wild soybean</name>
    <dbReference type="NCBI Taxonomy" id="3848"/>
    <lineage>
        <taxon>Eukaryota</taxon>
        <taxon>Viridiplantae</taxon>
        <taxon>Streptophyta</taxon>
        <taxon>Embryophyta</taxon>
        <taxon>Tracheophyta</taxon>
        <taxon>Spermatophyta</taxon>
        <taxon>Magnoliopsida</taxon>
        <taxon>eudicotyledons</taxon>
        <taxon>Gunneridae</taxon>
        <taxon>Pentapetalae</taxon>
        <taxon>rosids</taxon>
        <taxon>fabids</taxon>
        <taxon>Fabales</taxon>
        <taxon>Fabaceae</taxon>
        <taxon>Papilionoideae</taxon>
        <taxon>50 kb inversion clade</taxon>
        <taxon>NPAAA clade</taxon>
        <taxon>indigoferoid/millettioid clade</taxon>
        <taxon>Phaseoleae</taxon>
        <taxon>Glycine</taxon>
        <taxon>Glycine subgen. Soja</taxon>
    </lineage>
</organism>
<dbReference type="EMBL" id="KN670624">
    <property type="protein sequence ID" value="KHN01968.1"/>
    <property type="molecule type" value="Genomic_DNA"/>
</dbReference>
<accession>A0A0B2P2R9</accession>
<sequence length="303" mass="34961">MMQDIHEVLARGNFDKISKPSTLKEIQLVLKDPEIYMIGLYGIDGVGKTTLAKELAWQVEKDGSFDVVVMAETKEGRAEQLRQRINKQKNMLIVLDDICRVDLAELGIPYGDDHMGCKLLLTTKNLNLLKRQIAYAFRIDLTYELRNFTEMEQCDIIQLKKCHYIRLPPYDIDELPDKLDCPNLKLMSLRRNHCNLTIPNNFFSGMSGVKVLNLHGMRFVPSLPPSLCLLTSLVSLNLYGCVLEDIAIVAKLTSRPRWRLGNKELSQLWKWADQNPNDLFREVVAECTQHHLDFQSLIRHEFF</sequence>
<dbReference type="Gene3D" id="3.40.50.300">
    <property type="entry name" value="P-loop containing nucleotide triphosphate hydrolases"/>
    <property type="match status" value="2"/>
</dbReference>
<dbReference type="Gene3D" id="3.80.10.10">
    <property type="entry name" value="Ribonuclease Inhibitor"/>
    <property type="match status" value="1"/>
</dbReference>
<dbReference type="InterPro" id="IPR050905">
    <property type="entry name" value="Plant_NBS-LRR"/>
</dbReference>
<dbReference type="GO" id="GO:0043531">
    <property type="term" value="F:ADP binding"/>
    <property type="evidence" value="ECO:0007669"/>
    <property type="project" value="InterPro"/>
</dbReference>
<dbReference type="AlphaFoldDB" id="A0A0B2P2R9"/>
<name>A0A0B2P2R9_GLYSO</name>